<feature type="region of interest" description="Disordered" evidence="1">
    <location>
        <begin position="154"/>
        <end position="301"/>
    </location>
</feature>
<dbReference type="OrthoDB" id="3269842at2759"/>
<organism evidence="2 3">
    <name type="scientific">Heliocybe sulcata</name>
    <dbReference type="NCBI Taxonomy" id="5364"/>
    <lineage>
        <taxon>Eukaryota</taxon>
        <taxon>Fungi</taxon>
        <taxon>Dikarya</taxon>
        <taxon>Basidiomycota</taxon>
        <taxon>Agaricomycotina</taxon>
        <taxon>Agaricomycetes</taxon>
        <taxon>Gloeophyllales</taxon>
        <taxon>Gloeophyllaceae</taxon>
        <taxon>Heliocybe</taxon>
    </lineage>
</organism>
<dbReference type="AlphaFoldDB" id="A0A5C3N6L2"/>
<feature type="compositionally biased region" description="Pro residues" evidence="1">
    <location>
        <begin position="166"/>
        <end position="182"/>
    </location>
</feature>
<evidence type="ECO:0000313" key="3">
    <source>
        <dbReference type="Proteomes" id="UP000305948"/>
    </source>
</evidence>
<feature type="compositionally biased region" description="Basic and acidic residues" evidence="1">
    <location>
        <begin position="290"/>
        <end position="300"/>
    </location>
</feature>
<feature type="compositionally biased region" description="Low complexity" evidence="1">
    <location>
        <begin position="491"/>
        <end position="504"/>
    </location>
</feature>
<feature type="compositionally biased region" description="Low complexity" evidence="1">
    <location>
        <begin position="265"/>
        <end position="288"/>
    </location>
</feature>
<dbReference type="EMBL" id="ML213508">
    <property type="protein sequence ID" value="TFK52852.1"/>
    <property type="molecule type" value="Genomic_DNA"/>
</dbReference>
<feature type="compositionally biased region" description="Low complexity" evidence="1">
    <location>
        <begin position="628"/>
        <end position="644"/>
    </location>
</feature>
<feature type="compositionally biased region" description="Pro residues" evidence="1">
    <location>
        <begin position="29"/>
        <end position="38"/>
    </location>
</feature>
<name>A0A5C3N6L2_9AGAM</name>
<feature type="region of interest" description="Disordered" evidence="1">
    <location>
        <begin position="412"/>
        <end position="506"/>
    </location>
</feature>
<feature type="compositionally biased region" description="Acidic residues" evidence="1">
    <location>
        <begin position="614"/>
        <end position="627"/>
    </location>
</feature>
<evidence type="ECO:0000313" key="2">
    <source>
        <dbReference type="EMBL" id="TFK52852.1"/>
    </source>
</evidence>
<feature type="compositionally biased region" description="Basic and acidic residues" evidence="1">
    <location>
        <begin position="215"/>
        <end position="227"/>
    </location>
</feature>
<feature type="compositionally biased region" description="Basic and acidic residues" evidence="1">
    <location>
        <begin position="128"/>
        <end position="142"/>
    </location>
</feature>
<feature type="compositionally biased region" description="Polar residues" evidence="1">
    <location>
        <begin position="363"/>
        <end position="372"/>
    </location>
</feature>
<dbReference type="Proteomes" id="UP000305948">
    <property type="component" value="Unassembled WGS sequence"/>
</dbReference>
<feature type="region of interest" description="Disordered" evidence="1">
    <location>
        <begin position="540"/>
        <end position="654"/>
    </location>
</feature>
<proteinExistence type="predicted"/>
<feature type="compositionally biased region" description="Polar residues" evidence="1">
    <location>
        <begin position="590"/>
        <end position="608"/>
    </location>
</feature>
<reference evidence="2 3" key="1">
    <citation type="journal article" date="2019" name="Nat. Ecol. Evol.">
        <title>Megaphylogeny resolves global patterns of mushroom evolution.</title>
        <authorList>
            <person name="Varga T."/>
            <person name="Krizsan K."/>
            <person name="Foldi C."/>
            <person name="Dima B."/>
            <person name="Sanchez-Garcia M."/>
            <person name="Sanchez-Ramirez S."/>
            <person name="Szollosi G.J."/>
            <person name="Szarkandi J.G."/>
            <person name="Papp V."/>
            <person name="Albert L."/>
            <person name="Andreopoulos W."/>
            <person name="Angelini C."/>
            <person name="Antonin V."/>
            <person name="Barry K.W."/>
            <person name="Bougher N.L."/>
            <person name="Buchanan P."/>
            <person name="Buyck B."/>
            <person name="Bense V."/>
            <person name="Catcheside P."/>
            <person name="Chovatia M."/>
            <person name="Cooper J."/>
            <person name="Damon W."/>
            <person name="Desjardin D."/>
            <person name="Finy P."/>
            <person name="Geml J."/>
            <person name="Haridas S."/>
            <person name="Hughes K."/>
            <person name="Justo A."/>
            <person name="Karasinski D."/>
            <person name="Kautmanova I."/>
            <person name="Kiss B."/>
            <person name="Kocsube S."/>
            <person name="Kotiranta H."/>
            <person name="LaButti K.M."/>
            <person name="Lechner B.E."/>
            <person name="Liimatainen K."/>
            <person name="Lipzen A."/>
            <person name="Lukacs Z."/>
            <person name="Mihaltcheva S."/>
            <person name="Morgado L.N."/>
            <person name="Niskanen T."/>
            <person name="Noordeloos M.E."/>
            <person name="Ohm R.A."/>
            <person name="Ortiz-Santana B."/>
            <person name="Ovrebo C."/>
            <person name="Racz N."/>
            <person name="Riley R."/>
            <person name="Savchenko A."/>
            <person name="Shiryaev A."/>
            <person name="Soop K."/>
            <person name="Spirin V."/>
            <person name="Szebenyi C."/>
            <person name="Tomsovsky M."/>
            <person name="Tulloss R.E."/>
            <person name="Uehling J."/>
            <person name="Grigoriev I.V."/>
            <person name="Vagvolgyi C."/>
            <person name="Papp T."/>
            <person name="Martin F.M."/>
            <person name="Miettinen O."/>
            <person name="Hibbett D.S."/>
            <person name="Nagy L.G."/>
        </authorList>
    </citation>
    <scope>NUCLEOTIDE SEQUENCE [LARGE SCALE GENOMIC DNA]</scope>
    <source>
        <strain evidence="2 3">OMC1185</strain>
    </source>
</reference>
<keyword evidence="3" id="KW-1185">Reference proteome</keyword>
<feature type="compositionally biased region" description="Polar residues" evidence="1">
    <location>
        <begin position="1"/>
        <end position="11"/>
    </location>
</feature>
<feature type="compositionally biased region" description="Polar residues" evidence="1">
    <location>
        <begin position="80"/>
        <end position="91"/>
    </location>
</feature>
<accession>A0A5C3N6L2</accession>
<evidence type="ECO:0000256" key="1">
    <source>
        <dbReference type="SAM" id="MobiDB-lite"/>
    </source>
</evidence>
<sequence length="742" mass="79610">MSGASASSSNLVPPPLTTTKPERRMTTPNLPPPSPLNLPEPERGPLASPRLGRPPSPLRNGFTADDSFSDDDDENDRTWGRSSGRSHSPTPSIGKFAANFAQRVNSFVNNIGPKSPNALPTDEELEAEAERERERSRREAERILTIEAEERRMMEDRVLAMIQNHTPPPPSRSQTMPNPPSPSSSTKEGGPSWWSAAKNKLTPTKELTPAQQVIKEAKAKEKEEKATEKRRKSQEWPANGQNKFNDPGYRNLVSPSSPLQPPRPLSAAPSSPSLGGPLSAPPSLVASPRRNTESPSRDVHPLYAQFNSDGVLDVQGTLLVIAKRFEKLERWSVGHVRALEERMSDVEKWLVDKEKEKDANEAVASTSASTKGFSEPAPSAELAELREELAEVQGRIGELGREMAKIATAPGNLSSVSSRNSMSSMARAPSASSSFAVRHVPIPSTSRGRESNSPPVPVARHTTGSRTRLPYPTGDYATPPDTALLSQGMFSPTSSPPASLSSTARPQAVTISGLPMSAEIQTTSTSGLPRSISPLEMATSSDVDAEPLPAPRIPAARTSSISPTPRKRYTVALGEPVVSRSDAERPATPATPSTPVQQIGTAYFSSSAVVDEPSTTDDEEDEDDGFQDETIGKSSGRFSFGGKSDSLTPSPTPGNLRVRAQSTYGLSSIAAASPNTPLHERMRSRSIDMRSGLGLSLDGSKFVDPLVVRKEKQTTSKAPPKVSAGKKVPVGELVAFFDGEKR</sequence>
<feature type="region of interest" description="Disordered" evidence="1">
    <location>
        <begin position="356"/>
        <end position="382"/>
    </location>
</feature>
<gene>
    <name evidence="2" type="ORF">OE88DRAFT_1656496</name>
</gene>
<feature type="region of interest" description="Disordered" evidence="1">
    <location>
        <begin position="1"/>
        <end position="142"/>
    </location>
</feature>
<feature type="compositionally biased region" description="Low complexity" evidence="1">
    <location>
        <begin position="414"/>
        <end position="437"/>
    </location>
</feature>
<protein>
    <submittedName>
        <fullName evidence="2">Uncharacterized protein</fullName>
    </submittedName>
</protein>